<organism evidence="1 2">
    <name type="scientific">Pleionea litopenaei</name>
    <dbReference type="NCBI Taxonomy" id="3070815"/>
    <lineage>
        <taxon>Bacteria</taxon>
        <taxon>Pseudomonadati</taxon>
        <taxon>Pseudomonadota</taxon>
        <taxon>Gammaproteobacteria</taxon>
        <taxon>Oceanospirillales</taxon>
        <taxon>Pleioneaceae</taxon>
        <taxon>Pleionea</taxon>
    </lineage>
</organism>
<dbReference type="AlphaFoldDB" id="A0AA51X742"/>
<evidence type="ECO:0000313" key="1">
    <source>
        <dbReference type="EMBL" id="WMS87803.1"/>
    </source>
</evidence>
<dbReference type="KEGG" id="plei:Q9312_02485"/>
<dbReference type="EMBL" id="CP133548">
    <property type="protein sequence ID" value="WMS87803.1"/>
    <property type="molecule type" value="Genomic_DNA"/>
</dbReference>
<sequence length="263" mass="30160">MYSYHCHFYPAVVSLRPINGLVEQTVTNTSTRTVLALLDELLEATSTDIELKDFNLLLSTAERDRLLAELHIQYFGDEVVAYPFCSLCDEKYEVRFSLTKFKETSNNDFQSKFDEYVEADQLLDNGTCVFELKSGDCIRLINGADEINLERTSKESAEKYLLENCILEHRSDLPKERLLSLLDDLNPVLDETIQTQCANCCGEQQLQFSTQAYFLEKIMANQPSLNSDIHLIASQYQWSLSEILKLSTVQRHNFVELIVSERG</sequence>
<gene>
    <name evidence="1" type="ORF">Q9312_02485</name>
</gene>
<keyword evidence="2" id="KW-1185">Reference proteome</keyword>
<evidence type="ECO:0000313" key="2">
    <source>
        <dbReference type="Proteomes" id="UP001239782"/>
    </source>
</evidence>
<reference evidence="1 2" key="1">
    <citation type="submission" date="2023-08" db="EMBL/GenBank/DDBJ databases">
        <title>Pleionea litopenaei sp. nov., isolated from stomach of juvenile Litopenaeus vannamei.</title>
        <authorList>
            <person name="Rho A.M."/>
            <person name="Hwang C.Y."/>
        </authorList>
    </citation>
    <scope>NUCLEOTIDE SEQUENCE [LARGE SCALE GENOMIC DNA]</scope>
    <source>
        <strain evidence="1 2">HL-JVS1</strain>
    </source>
</reference>
<accession>A0AA51X742</accession>
<protein>
    <submittedName>
        <fullName evidence="1">Uncharacterized protein</fullName>
    </submittedName>
</protein>
<dbReference type="RefSeq" id="WP_309202958.1">
    <property type="nucleotide sequence ID" value="NZ_CP133548.1"/>
</dbReference>
<proteinExistence type="predicted"/>
<name>A0AA51X742_9GAMM</name>
<dbReference type="Proteomes" id="UP001239782">
    <property type="component" value="Chromosome"/>
</dbReference>